<comment type="caution">
    <text evidence="4">The sequence shown here is derived from an EMBL/GenBank/DDBJ whole genome shotgun (WGS) entry which is preliminary data.</text>
</comment>
<organism evidence="4 5">
    <name type="scientific">Psychroserpens algicola</name>
    <dbReference type="NCBI Taxonomy" id="1719034"/>
    <lineage>
        <taxon>Bacteria</taxon>
        <taxon>Pseudomonadati</taxon>
        <taxon>Bacteroidota</taxon>
        <taxon>Flavobacteriia</taxon>
        <taxon>Flavobacteriales</taxon>
        <taxon>Flavobacteriaceae</taxon>
        <taxon>Psychroserpens</taxon>
    </lineage>
</organism>
<dbReference type="RefSeq" id="WP_248412081.1">
    <property type="nucleotide sequence ID" value="NZ_JALPQF010000003.1"/>
</dbReference>
<evidence type="ECO:0000313" key="5">
    <source>
        <dbReference type="Proteomes" id="UP001203687"/>
    </source>
</evidence>
<keyword evidence="5" id="KW-1185">Reference proteome</keyword>
<dbReference type="InterPro" id="IPR026444">
    <property type="entry name" value="Secre_tail"/>
</dbReference>
<protein>
    <submittedName>
        <fullName evidence="4">T9SS type A sorting domain-containing protein</fullName>
    </submittedName>
</protein>
<dbReference type="SUPFAM" id="SSF49785">
    <property type="entry name" value="Galactose-binding domain-like"/>
    <property type="match status" value="2"/>
</dbReference>
<dbReference type="Pfam" id="PF18962">
    <property type="entry name" value="Por_Secre_tail"/>
    <property type="match status" value="1"/>
</dbReference>
<dbReference type="EMBL" id="JALPQF010000003">
    <property type="protein sequence ID" value="MCK8479832.1"/>
    <property type="molecule type" value="Genomic_DNA"/>
</dbReference>
<evidence type="ECO:0000256" key="2">
    <source>
        <dbReference type="SAM" id="SignalP"/>
    </source>
</evidence>
<dbReference type="Gene3D" id="2.60.120.430">
    <property type="entry name" value="Galactose-binding lectin"/>
    <property type="match status" value="1"/>
</dbReference>
<feature type="signal peptide" evidence="2">
    <location>
        <begin position="1"/>
        <end position="18"/>
    </location>
</feature>
<feature type="chain" id="PRO_5046505812" evidence="2">
    <location>
        <begin position="19"/>
        <end position="416"/>
    </location>
</feature>
<evidence type="ECO:0000313" key="4">
    <source>
        <dbReference type="EMBL" id="MCK8479832.1"/>
    </source>
</evidence>
<accession>A0ABT0H6M6</accession>
<reference evidence="4" key="1">
    <citation type="submission" date="2022-04" db="EMBL/GenBank/DDBJ databases">
        <authorList>
            <person name="Ren T."/>
        </authorList>
    </citation>
    <scope>NUCLEOTIDE SEQUENCE</scope>
    <source>
        <strain evidence="4">F63249</strain>
    </source>
</reference>
<sequence>MRLLLQLLSLLSITFAYGQTFPIDFSEPEDVMNCFDCTFTVTTDNGEDVGSISGGGLAFDTAQLNLAQNLDLSDDNNNTITFRIKPIAEYGTRTHLLKFEGGTGPDTELSFTTTGTDWQMISLNYGPNLGNYDLLVFFPDFNNNQVGTYLVDDFAGGTNVQELEIPSPTPTTPDNEVLSVYGDTGGFTNIWTSDYFFGEATVVDTDPTNAINNTLKLDFSVAGYGEGTNSGVVTDVSAYNYFHFDYWTSDATQIRMILIEEDGSVQEYFYELPTQEMLNYNEWTSVDIPLTFFTSQGFDLDKFFQFKVGTLSDLDTGIAYVDNLYFSVNPGTSLSVQDLETMTLSVFPNPTHNNWVIKAAQPVESIIIYDTLGKQIKTLNPHTNTASIDASGWQKGIYFARINLAQRSQVIKLIKK</sequence>
<feature type="domain" description="Secretion system C-terminal sorting" evidence="3">
    <location>
        <begin position="346"/>
        <end position="414"/>
    </location>
</feature>
<gene>
    <name evidence="4" type="ORF">MUY34_04320</name>
</gene>
<evidence type="ECO:0000259" key="3">
    <source>
        <dbReference type="Pfam" id="PF18962"/>
    </source>
</evidence>
<dbReference type="InterPro" id="IPR008979">
    <property type="entry name" value="Galactose-bd-like_sf"/>
</dbReference>
<evidence type="ECO:0000256" key="1">
    <source>
        <dbReference type="ARBA" id="ARBA00022729"/>
    </source>
</evidence>
<dbReference type="NCBIfam" id="TIGR04183">
    <property type="entry name" value="Por_Secre_tail"/>
    <property type="match status" value="1"/>
</dbReference>
<name>A0ABT0H6M6_9FLAO</name>
<dbReference type="Proteomes" id="UP001203687">
    <property type="component" value="Unassembled WGS sequence"/>
</dbReference>
<keyword evidence="1 2" id="KW-0732">Signal</keyword>
<proteinExistence type="predicted"/>